<comment type="caution">
    <text evidence="1">The sequence shown here is derived from an EMBL/GenBank/DDBJ whole genome shotgun (WGS) entry which is preliminary data.</text>
</comment>
<dbReference type="Proteomes" id="UP000612899">
    <property type="component" value="Unassembled WGS sequence"/>
</dbReference>
<sequence>MTKAKTAIGKSLTGTCQDGFSPAALLAVLEGCWSAIRERHLEVPQVVLVVASGSPAGPKQNLKWGHFASLRWQHGEQLLPEVLISGEGLSRPADEVLKTLLHEAAHALADVRSIKDTSRQGRYHNEKFAKLARELGLEPVKDRKLGWSPCTLTDPAARKYRTQIKALSAALRAYRHAEPAKGKERSSSNNGLSCTCDCGRKIRLSRKVFDLGPIDCGVCDTPFTADNSDGGES</sequence>
<keyword evidence="2" id="KW-1185">Reference proteome</keyword>
<evidence type="ECO:0000313" key="2">
    <source>
        <dbReference type="Proteomes" id="UP000612899"/>
    </source>
</evidence>
<gene>
    <name evidence="1" type="ORF">Rhe02_14560</name>
</gene>
<accession>A0A8J3Q432</accession>
<dbReference type="AlphaFoldDB" id="A0A8J3Q432"/>
<name>A0A8J3Q432_9ACTN</name>
<organism evidence="1 2">
    <name type="scientific">Rhizocola hellebori</name>
    <dbReference type="NCBI Taxonomy" id="1392758"/>
    <lineage>
        <taxon>Bacteria</taxon>
        <taxon>Bacillati</taxon>
        <taxon>Actinomycetota</taxon>
        <taxon>Actinomycetes</taxon>
        <taxon>Micromonosporales</taxon>
        <taxon>Micromonosporaceae</taxon>
        <taxon>Rhizocola</taxon>
    </lineage>
</organism>
<evidence type="ECO:0000313" key="1">
    <source>
        <dbReference type="EMBL" id="GIH03389.1"/>
    </source>
</evidence>
<evidence type="ECO:0008006" key="3">
    <source>
        <dbReference type="Google" id="ProtNLM"/>
    </source>
</evidence>
<protein>
    <recommendedName>
        <fullName evidence="3">SprT-like domain-containing protein</fullName>
    </recommendedName>
</protein>
<reference evidence="1" key="1">
    <citation type="submission" date="2021-01" db="EMBL/GenBank/DDBJ databases">
        <title>Whole genome shotgun sequence of Rhizocola hellebori NBRC 109834.</title>
        <authorList>
            <person name="Komaki H."/>
            <person name="Tamura T."/>
        </authorList>
    </citation>
    <scope>NUCLEOTIDE SEQUENCE</scope>
    <source>
        <strain evidence="1">NBRC 109834</strain>
    </source>
</reference>
<dbReference type="EMBL" id="BONY01000007">
    <property type="protein sequence ID" value="GIH03389.1"/>
    <property type="molecule type" value="Genomic_DNA"/>
</dbReference>
<proteinExistence type="predicted"/>